<dbReference type="EMBL" id="QYCN01000065">
    <property type="protein sequence ID" value="RIY05136.1"/>
    <property type="molecule type" value="Genomic_DNA"/>
</dbReference>
<gene>
    <name evidence="1" type="ORF">D0T11_20935</name>
</gene>
<evidence type="ECO:0000313" key="1">
    <source>
        <dbReference type="EMBL" id="RIY05136.1"/>
    </source>
</evidence>
<dbReference type="Proteomes" id="UP000284250">
    <property type="component" value="Unassembled WGS sequence"/>
</dbReference>
<comment type="caution">
    <text evidence="1">The sequence shown here is derived from an EMBL/GenBank/DDBJ whole genome shotgun (WGS) entry which is preliminary data.</text>
</comment>
<proteinExistence type="predicted"/>
<evidence type="ECO:0000313" key="2">
    <source>
        <dbReference type="Proteomes" id="UP000284250"/>
    </source>
</evidence>
<keyword evidence="2" id="KW-1185">Reference proteome</keyword>
<accession>A0A418QIW7</accession>
<dbReference type="AlphaFoldDB" id="A0A418QIW7"/>
<organism evidence="1 2">
    <name type="scientific">Hymenobacter rubripertinctus</name>
    <dbReference type="NCBI Taxonomy" id="2029981"/>
    <lineage>
        <taxon>Bacteria</taxon>
        <taxon>Pseudomonadati</taxon>
        <taxon>Bacteroidota</taxon>
        <taxon>Cytophagia</taxon>
        <taxon>Cytophagales</taxon>
        <taxon>Hymenobacteraceae</taxon>
        <taxon>Hymenobacter</taxon>
    </lineage>
</organism>
<protein>
    <submittedName>
        <fullName evidence="1">Uncharacterized protein</fullName>
    </submittedName>
</protein>
<reference evidence="1 2" key="2">
    <citation type="submission" date="2019-01" db="EMBL/GenBank/DDBJ databases">
        <title>Hymenobacter humicola sp. nov., isolated from soils in Antarctica.</title>
        <authorList>
            <person name="Sedlacek I."/>
            <person name="Holochova P."/>
            <person name="Kralova S."/>
            <person name="Pantucek R."/>
            <person name="Stankova E."/>
            <person name="Vrbovska V."/>
            <person name="Kristofova L."/>
            <person name="Svec P."/>
            <person name="Busse H.-J."/>
        </authorList>
    </citation>
    <scope>NUCLEOTIDE SEQUENCE [LARGE SCALE GENOMIC DNA]</scope>
    <source>
        <strain evidence="1 2">CCM 8852</strain>
    </source>
</reference>
<reference evidence="1 2" key="1">
    <citation type="submission" date="2018-09" db="EMBL/GenBank/DDBJ databases">
        <authorList>
            <person name="Zeman M."/>
            <person name="Pardy F."/>
        </authorList>
    </citation>
    <scope>NUCLEOTIDE SEQUENCE [LARGE SCALE GENOMIC DNA]</scope>
    <source>
        <strain evidence="1 2">CCM 8852</strain>
    </source>
</reference>
<name>A0A418QIW7_9BACT</name>
<sequence length="61" mass="7223">MVSLFIGFYHAAHSFFPTNEFQWLCQQFPSYFGWVALLKQIAEADRRTSSRQVQREQQASH</sequence>